<dbReference type="GO" id="GO:0000287">
    <property type="term" value="F:magnesium ion binding"/>
    <property type="evidence" value="ECO:0007669"/>
    <property type="project" value="InterPro"/>
</dbReference>
<evidence type="ECO:0000256" key="12">
    <source>
        <dbReference type="ARBA" id="ARBA00022840"/>
    </source>
</evidence>
<evidence type="ECO:0000256" key="8">
    <source>
        <dbReference type="ARBA" id="ARBA00022723"/>
    </source>
</evidence>
<evidence type="ECO:0000256" key="2">
    <source>
        <dbReference type="ARBA" id="ARBA00004996"/>
    </source>
</evidence>
<evidence type="ECO:0000256" key="17">
    <source>
        <dbReference type="SAM" id="MobiDB-lite"/>
    </source>
</evidence>
<dbReference type="GO" id="GO:0002189">
    <property type="term" value="C:ribose phosphate diphosphokinase complex"/>
    <property type="evidence" value="ECO:0007669"/>
    <property type="project" value="TreeGrafter"/>
</dbReference>
<comment type="pathway">
    <text evidence="2">Metabolic intermediate biosynthesis; 5-phospho-alpha-D-ribose 1-diphosphate biosynthesis; 5-phospho-alpha-D-ribose 1-diphosphate from D-ribose 5-phosphate (route I): step 1/1.</text>
</comment>
<evidence type="ECO:0000256" key="7">
    <source>
        <dbReference type="ARBA" id="ARBA00022679"/>
    </source>
</evidence>
<evidence type="ECO:0000256" key="10">
    <source>
        <dbReference type="ARBA" id="ARBA00022741"/>
    </source>
</evidence>
<accession>A0AAD5WNF2</accession>
<dbReference type="EMBL" id="JAKWBI020000625">
    <property type="protein sequence ID" value="KAJ2893300.1"/>
    <property type="molecule type" value="Genomic_DNA"/>
</dbReference>
<dbReference type="GO" id="GO:0006015">
    <property type="term" value="P:5-phosphoribose 1-diphosphate biosynthetic process"/>
    <property type="evidence" value="ECO:0007669"/>
    <property type="project" value="TreeGrafter"/>
</dbReference>
<dbReference type="InterPro" id="IPR029057">
    <property type="entry name" value="PRTase-like"/>
</dbReference>
<keyword evidence="9" id="KW-0545">Nucleotide biosynthesis</keyword>
<organism evidence="19 20">
    <name type="scientific">Zalerion maritima</name>
    <dbReference type="NCBI Taxonomy" id="339359"/>
    <lineage>
        <taxon>Eukaryota</taxon>
        <taxon>Fungi</taxon>
        <taxon>Dikarya</taxon>
        <taxon>Ascomycota</taxon>
        <taxon>Pezizomycotina</taxon>
        <taxon>Sordariomycetes</taxon>
        <taxon>Lulworthiomycetidae</taxon>
        <taxon>Lulworthiales</taxon>
        <taxon>Lulworthiaceae</taxon>
        <taxon>Zalerion</taxon>
    </lineage>
</organism>
<keyword evidence="7" id="KW-0808">Transferase</keyword>
<keyword evidence="12" id="KW-0067">ATP-binding</keyword>
<keyword evidence="10" id="KW-0547">Nucleotide-binding</keyword>
<keyword evidence="8" id="KW-0479">Metal-binding</keyword>
<dbReference type="InterPro" id="IPR029099">
    <property type="entry name" value="Pribosyltran_N"/>
</dbReference>
<dbReference type="FunFam" id="3.40.50.2020:FF:000043">
    <property type="entry name" value="Ribose-phosphate pyrophosphokinase 1"/>
    <property type="match status" value="1"/>
</dbReference>
<evidence type="ECO:0000256" key="3">
    <source>
        <dbReference type="ARBA" id="ARBA00006478"/>
    </source>
</evidence>
<evidence type="ECO:0000256" key="9">
    <source>
        <dbReference type="ARBA" id="ARBA00022727"/>
    </source>
</evidence>
<dbReference type="EC" id="2.7.6.1" evidence="4"/>
<dbReference type="Proteomes" id="UP001201980">
    <property type="component" value="Unassembled WGS sequence"/>
</dbReference>
<evidence type="ECO:0000256" key="1">
    <source>
        <dbReference type="ARBA" id="ARBA00004496"/>
    </source>
</evidence>
<feature type="region of interest" description="Disordered" evidence="17">
    <location>
        <begin position="351"/>
        <end position="372"/>
    </location>
</feature>
<dbReference type="InterPro" id="IPR000842">
    <property type="entry name" value="PRib_PP_synth_CS"/>
</dbReference>
<dbReference type="PROSITE" id="PS00114">
    <property type="entry name" value="PRPP_SYNTHASE"/>
    <property type="match status" value="1"/>
</dbReference>
<feature type="compositionally biased region" description="Basic and acidic residues" evidence="17">
    <location>
        <begin position="289"/>
        <end position="301"/>
    </location>
</feature>
<gene>
    <name evidence="19" type="ORF">MKZ38_008804</name>
</gene>
<dbReference type="GO" id="GO:0004749">
    <property type="term" value="F:ribose phosphate diphosphokinase activity"/>
    <property type="evidence" value="ECO:0007669"/>
    <property type="project" value="UniProtKB-EC"/>
</dbReference>
<dbReference type="SUPFAM" id="SSF53271">
    <property type="entry name" value="PRTase-like"/>
    <property type="match status" value="2"/>
</dbReference>
<keyword evidence="20" id="KW-1185">Reference proteome</keyword>
<evidence type="ECO:0000256" key="15">
    <source>
        <dbReference type="ARBA" id="ARBA00049535"/>
    </source>
</evidence>
<comment type="similarity">
    <text evidence="3">Belongs to the ribose-phosphate pyrophosphokinase family.</text>
</comment>
<keyword evidence="5" id="KW-0963">Cytoplasm</keyword>
<dbReference type="SMART" id="SM01400">
    <property type="entry name" value="Pribosyltran_N"/>
    <property type="match status" value="1"/>
</dbReference>
<proteinExistence type="inferred from homology"/>
<protein>
    <recommendedName>
        <fullName evidence="14">Ribose-phosphate pyrophosphokinase 1</fullName>
        <ecNumber evidence="4">2.7.6.1</ecNumber>
    </recommendedName>
    <alternativeName>
        <fullName evidence="16">Phosphoribosyl pyrophosphate synthase 1</fullName>
    </alternativeName>
</protein>
<dbReference type="FunFam" id="3.40.50.2020:FF:000017">
    <property type="entry name" value="Ribose-phosphate pyrophosphokinase 1"/>
    <property type="match status" value="1"/>
</dbReference>
<dbReference type="InterPro" id="IPR000836">
    <property type="entry name" value="PRTase_dom"/>
</dbReference>
<comment type="caution">
    <text evidence="19">The sequence shown here is derived from an EMBL/GenBank/DDBJ whole genome shotgun (WGS) entry which is preliminary data.</text>
</comment>
<evidence type="ECO:0000256" key="13">
    <source>
        <dbReference type="ARBA" id="ARBA00022842"/>
    </source>
</evidence>
<dbReference type="PANTHER" id="PTHR10210">
    <property type="entry name" value="RIBOSE-PHOSPHATE DIPHOSPHOKINASE FAMILY MEMBER"/>
    <property type="match status" value="1"/>
</dbReference>
<dbReference type="PANTHER" id="PTHR10210:SF57">
    <property type="entry name" value="RIBOSE-PHOSPHATE DIPHOSPHOKINASE"/>
    <property type="match status" value="1"/>
</dbReference>
<evidence type="ECO:0000313" key="20">
    <source>
        <dbReference type="Proteomes" id="UP001201980"/>
    </source>
</evidence>
<dbReference type="InterPro" id="IPR005946">
    <property type="entry name" value="Rib-P_diPkinase"/>
</dbReference>
<feature type="region of interest" description="Disordered" evidence="17">
    <location>
        <begin position="242"/>
        <end position="301"/>
    </location>
</feature>
<dbReference type="Gene3D" id="3.40.50.2020">
    <property type="match status" value="3"/>
</dbReference>
<sequence>MRNTLIFSGTSCPGLTSKICSNLGMTPADAELTQFSNGETSVRILTSVREKDVFVVQSGSSKINDTIMELLIMISACKGGSANKITAVLPYFPYSRHSKKKTHRSAITARMLANLLHIAGVKHVITVDLHASQMQGFFKCPVDNLHAEPLIARWIRHNVPNWKEAVVVSKNAGGTKRVTSLADALKLNFGMVTTDRKRNGNMSASMIMNHLDGYYRQPALEGDPPEGGPVHTGVGHMRTVSDDIVLDNPPPQTPEQPQQRPGAPPRTSRTFTASSQPPPIAEEEPSLEETPHGLREGDEYNDRRADEVTHGRLVQGHIVPDDFPSPATSAADASIPEEDPMVMSHASSFFAPEPHALGGSGDTDPMSDDEEDTLKNPRIEHMITLVGDVRNRTVLMIDDMIDKPGSWIAAAETVCKRGFAKKVYCIATHAVFGGDCLEQLQACECIDQIVVTNSFPIDEERARNASKLIILDLSYLLAEAIRRNHYGESIHPLFQHITD</sequence>
<evidence type="ECO:0000256" key="16">
    <source>
        <dbReference type="ARBA" id="ARBA00077829"/>
    </source>
</evidence>
<dbReference type="GO" id="GO:0006164">
    <property type="term" value="P:purine nucleotide biosynthetic process"/>
    <property type="evidence" value="ECO:0007669"/>
    <property type="project" value="TreeGrafter"/>
</dbReference>
<dbReference type="NCBIfam" id="TIGR01251">
    <property type="entry name" value="ribP_PPkin"/>
    <property type="match status" value="1"/>
</dbReference>
<keyword evidence="6" id="KW-0597">Phosphoprotein</keyword>
<evidence type="ECO:0000313" key="19">
    <source>
        <dbReference type="EMBL" id="KAJ2893300.1"/>
    </source>
</evidence>
<dbReference type="Pfam" id="PF13793">
    <property type="entry name" value="Pribosyltran_N"/>
    <property type="match status" value="1"/>
</dbReference>
<dbReference type="GO" id="GO:0005737">
    <property type="term" value="C:cytoplasm"/>
    <property type="evidence" value="ECO:0007669"/>
    <property type="project" value="UniProtKB-SubCell"/>
</dbReference>
<dbReference type="AlphaFoldDB" id="A0AAD5WNF2"/>
<feature type="domain" description="Ribose-phosphate pyrophosphokinase N-terminal" evidence="18">
    <location>
        <begin position="5"/>
        <end position="120"/>
    </location>
</feature>
<dbReference type="CDD" id="cd06223">
    <property type="entry name" value="PRTases_typeI"/>
    <property type="match status" value="2"/>
</dbReference>
<keyword evidence="11" id="KW-0418">Kinase</keyword>
<evidence type="ECO:0000256" key="6">
    <source>
        <dbReference type="ARBA" id="ARBA00022553"/>
    </source>
</evidence>
<dbReference type="Pfam" id="PF14572">
    <property type="entry name" value="Pribosyl_synth"/>
    <property type="match status" value="1"/>
</dbReference>
<evidence type="ECO:0000259" key="18">
    <source>
        <dbReference type="Pfam" id="PF13793"/>
    </source>
</evidence>
<evidence type="ECO:0000256" key="11">
    <source>
        <dbReference type="ARBA" id="ARBA00022777"/>
    </source>
</evidence>
<dbReference type="GO" id="GO:0016301">
    <property type="term" value="F:kinase activity"/>
    <property type="evidence" value="ECO:0007669"/>
    <property type="project" value="UniProtKB-KW"/>
</dbReference>
<keyword evidence="13" id="KW-0460">Magnesium</keyword>
<evidence type="ECO:0000256" key="14">
    <source>
        <dbReference type="ARBA" id="ARBA00040334"/>
    </source>
</evidence>
<reference evidence="19" key="1">
    <citation type="submission" date="2022-07" db="EMBL/GenBank/DDBJ databases">
        <title>Draft genome sequence of Zalerion maritima ATCC 34329, a (micro)plastics degrading marine fungus.</title>
        <authorList>
            <person name="Paco A."/>
            <person name="Goncalves M.F.M."/>
            <person name="Rocha-Santos T.A.P."/>
            <person name="Alves A."/>
        </authorList>
    </citation>
    <scope>NUCLEOTIDE SEQUENCE</scope>
    <source>
        <strain evidence="19">ATCC 34329</strain>
    </source>
</reference>
<comment type="subcellular location">
    <subcellularLocation>
        <location evidence="1">Cytoplasm</location>
    </subcellularLocation>
</comment>
<dbReference type="GO" id="GO:0009156">
    <property type="term" value="P:ribonucleoside monophosphate biosynthetic process"/>
    <property type="evidence" value="ECO:0007669"/>
    <property type="project" value="InterPro"/>
</dbReference>
<evidence type="ECO:0000256" key="5">
    <source>
        <dbReference type="ARBA" id="ARBA00022490"/>
    </source>
</evidence>
<evidence type="ECO:0000256" key="4">
    <source>
        <dbReference type="ARBA" id="ARBA00013247"/>
    </source>
</evidence>
<comment type="catalytic activity">
    <reaction evidence="15">
        <text>D-ribose 5-phosphate + ATP = 5-phospho-alpha-D-ribose 1-diphosphate + AMP + H(+)</text>
        <dbReference type="Rhea" id="RHEA:15609"/>
        <dbReference type="ChEBI" id="CHEBI:15378"/>
        <dbReference type="ChEBI" id="CHEBI:30616"/>
        <dbReference type="ChEBI" id="CHEBI:58017"/>
        <dbReference type="ChEBI" id="CHEBI:78346"/>
        <dbReference type="ChEBI" id="CHEBI:456215"/>
        <dbReference type="EC" id="2.7.6.1"/>
    </reaction>
</comment>
<name>A0AAD5WNF2_9PEZI</name>
<dbReference type="GO" id="GO:0005524">
    <property type="term" value="F:ATP binding"/>
    <property type="evidence" value="ECO:0007669"/>
    <property type="project" value="UniProtKB-KW"/>
</dbReference>